<dbReference type="RefSeq" id="WP_134750439.1">
    <property type="nucleotide sequence ID" value="NZ_MYFO02000008.1"/>
</dbReference>
<sequence>MYTNKPFLYRDAHFQHHLEASVPVLIYLEETEIGSGLIVSYNATFIKIGDTYYNRLMYTFVSK</sequence>
<evidence type="ECO:0000313" key="1">
    <source>
        <dbReference type="EMBL" id="TFE90666.1"/>
    </source>
</evidence>
<accession>A0A4Y8QAE6</accession>
<comment type="caution">
    <text evidence="1">The sequence shown here is derived from an EMBL/GenBank/DDBJ whole genome shotgun (WGS) entry which is preliminary data.</text>
</comment>
<gene>
    <name evidence="1" type="ORF">B5M42_05190</name>
</gene>
<protein>
    <submittedName>
        <fullName evidence="1">Uncharacterized protein</fullName>
    </submittedName>
</protein>
<reference evidence="1 2" key="1">
    <citation type="submission" date="2017-03" db="EMBL/GenBank/DDBJ databases">
        <title>Isolation of Levoglucosan Utilizing Bacteria.</title>
        <authorList>
            <person name="Arya A.S."/>
        </authorList>
    </citation>
    <scope>NUCLEOTIDE SEQUENCE [LARGE SCALE GENOMIC DNA]</scope>
    <source>
        <strain evidence="1 2">MEC069</strain>
    </source>
</reference>
<dbReference type="Proteomes" id="UP000298246">
    <property type="component" value="Unassembled WGS sequence"/>
</dbReference>
<keyword evidence="2" id="KW-1185">Reference proteome</keyword>
<evidence type="ECO:0000313" key="2">
    <source>
        <dbReference type="Proteomes" id="UP000298246"/>
    </source>
</evidence>
<dbReference type="OrthoDB" id="2626448at2"/>
<dbReference type="AlphaFoldDB" id="A0A4Y8QAE6"/>
<proteinExistence type="predicted"/>
<name>A0A4Y8QAE6_9BACL</name>
<organism evidence="1 2">
    <name type="scientific">Paenibacillus athensensis</name>
    <dbReference type="NCBI Taxonomy" id="1967502"/>
    <lineage>
        <taxon>Bacteria</taxon>
        <taxon>Bacillati</taxon>
        <taxon>Bacillota</taxon>
        <taxon>Bacilli</taxon>
        <taxon>Bacillales</taxon>
        <taxon>Paenibacillaceae</taxon>
        <taxon>Paenibacillus</taxon>
    </lineage>
</organism>
<dbReference type="EMBL" id="MYFO01000004">
    <property type="protein sequence ID" value="TFE90666.1"/>
    <property type="molecule type" value="Genomic_DNA"/>
</dbReference>